<evidence type="ECO:0000256" key="3">
    <source>
        <dbReference type="ARBA" id="ARBA00023163"/>
    </source>
</evidence>
<feature type="compositionally biased region" description="Polar residues" evidence="4">
    <location>
        <begin position="190"/>
        <end position="203"/>
    </location>
</feature>
<organism evidence="5 6">
    <name type="scientific">Macrostomum lignano</name>
    <dbReference type="NCBI Taxonomy" id="282301"/>
    <lineage>
        <taxon>Eukaryota</taxon>
        <taxon>Metazoa</taxon>
        <taxon>Spiralia</taxon>
        <taxon>Lophotrochozoa</taxon>
        <taxon>Platyhelminthes</taxon>
        <taxon>Rhabditophora</taxon>
        <taxon>Macrostomorpha</taxon>
        <taxon>Macrostomida</taxon>
        <taxon>Macrostomidae</taxon>
        <taxon>Macrostomum</taxon>
    </lineage>
</organism>
<evidence type="ECO:0000256" key="4">
    <source>
        <dbReference type="SAM" id="MobiDB-lite"/>
    </source>
</evidence>
<feature type="region of interest" description="Disordered" evidence="4">
    <location>
        <begin position="157"/>
        <end position="220"/>
    </location>
</feature>
<dbReference type="Proteomes" id="UP000095280">
    <property type="component" value="Unplaced"/>
</dbReference>
<dbReference type="Gene3D" id="3.30.310.10">
    <property type="entry name" value="TATA-Binding Protein"/>
    <property type="match status" value="1"/>
</dbReference>
<keyword evidence="3" id="KW-0804">Transcription</keyword>
<evidence type="ECO:0000313" key="6">
    <source>
        <dbReference type="WBParaSite" id="maker-uti_cns_0007763-snap-gene-0.3-mRNA-1"/>
    </source>
</evidence>
<dbReference type="InterPro" id="IPR012295">
    <property type="entry name" value="TBP_dom_sf"/>
</dbReference>
<proteinExistence type="inferred from homology"/>
<feature type="compositionally biased region" description="Basic and acidic residues" evidence="4">
    <location>
        <begin position="161"/>
        <end position="188"/>
    </location>
</feature>
<reference evidence="6" key="1">
    <citation type="submission" date="2016-11" db="UniProtKB">
        <authorList>
            <consortium name="WormBaseParasite"/>
        </authorList>
    </citation>
    <scope>IDENTIFICATION</scope>
</reference>
<keyword evidence="2" id="KW-0238">DNA-binding</keyword>
<feature type="region of interest" description="Disordered" evidence="4">
    <location>
        <begin position="400"/>
        <end position="435"/>
    </location>
</feature>
<dbReference type="GO" id="GO:0006352">
    <property type="term" value="P:DNA-templated transcription initiation"/>
    <property type="evidence" value="ECO:0007669"/>
    <property type="project" value="InterPro"/>
</dbReference>
<dbReference type="AlphaFoldDB" id="A0A1I8HSG7"/>
<keyword evidence="5" id="KW-1185">Reference proteome</keyword>
<dbReference type="InterPro" id="IPR000814">
    <property type="entry name" value="TBP"/>
</dbReference>
<dbReference type="WBParaSite" id="maker-uti_cns_0007763-snap-gene-0.3-mRNA-1">
    <property type="protein sequence ID" value="maker-uti_cns_0007763-snap-gene-0.3-mRNA-1"/>
    <property type="gene ID" value="maker-uti_cns_0007763-snap-gene-0.3"/>
</dbReference>
<accession>A0A1I8HSG7</accession>
<name>A0A1I8HSG7_9PLAT</name>
<feature type="compositionally biased region" description="Basic and acidic residues" evidence="4">
    <location>
        <begin position="205"/>
        <end position="214"/>
    </location>
</feature>
<evidence type="ECO:0000256" key="1">
    <source>
        <dbReference type="ARBA" id="ARBA00005560"/>
    </source>
</evidence>
<evidence type="ECO:0000256" key="2">
    <source>
        <dbReference type="ARBA" id="ARBA00023125"/>
    </source>
</evidence>
<protein>
    <submittedName>
        <fullName evidence="6">Parvo_NS1 domain-containing protein</fullName>
    </submittedName>
</protein>
<dbReference type="SUPFAM" id="SSF55945">
    <property type="entry name" value="TATA-box binding protein-like"/>
    <property type="match status" value="1"/>
</dbReference>
<comment type="similarity">
    <text evidence="1">Belongs to the TBP family.</text>
</comment>
<evidence type="ECO:0000313" key="5">
    <source>
        <dbReference type="Proteomes" id="UP000095280"/>
    </source>
</evidence>
<dbReference type="Pfam" id="PF00352">
    <property type="entry name" value="TBP"/>
    <property type="match status" value="1"/>
</dbReference>
<dbReference type="GO" id="GO:0003677">
    <property type="term" value="F:DNA binding"/>
    <property type="evidence" value="ECO:0007669"/>
    <property type="project" value="UniProtKB-KW"/>
</dbReference>
<sequence>GAALWYGQKEGNLRLEIRFQQALNEAVSLIAMCLYDSLIEGSCMIVCGPTNAGKTTFVEHLIQYRDVMFDVKPGRVLWYYGISQAGHAELNSLEMVLIPKAEYEMLMQNLKPNETTTEADLKQAQKKCDDILYAEDCPEDVKTAMYQSAMQSLLAKRKHAGKEGARNTEAKLMKNRDTPDKHLGREDQQVGATEIQNQGSQSVDDPVHQSRADSKASSVRGTRAVKLAEADLVKKLTIEMSPPATALRVTNLVGGVDLRLDGGRGAQLPLRELALSMAHVIYRPVWPRVLIKRMRIPRVTLLLYPTGQLSICGAKTHADAKRAARRFVAMLHRRVPAQLLPHQTICLFSSNHRNRRDRLLLLLLLTSVEFPEELIQDIFLYEVYDSSSLDSSSLDSSSLDSSASTPAASTPAASTPAASTPAASTPADSSTSNSAAAEDPLGLILFNVEASTVPHWSHANQHETRQFSFSWLDLLSLSPPCLLVMKRRHQDLSFNCSSASPLSLSTPAGPLLQLPQLVAMQGTQEAKSNFAGVSTNLYIRGLLPNDTDESIRRLVAECCPDSVCDRINSTKAVMDDRTGLCKGEFW</sequence>